<dbReference type="InterPro" id="IPR019134">
    <property type="entry name" value="Cactin_C"/>
</dbReference>
<evidence type="ECO:0000313" key="7">
    <source>
        <dbReference type="EMBL" id="NXK41135.1"/>
    </source>
</evidence>
<dbReference type="GO" id="GO:0045824">
    <property type="term" value="P:negative regulation of innate immune response"/>
    <property type="evidence" value="ECO:0007669"/>
    <property type="project" value="TreeGrafter"/>
</dbReference>
<comment type="caution">
    <text evidence="7">The sequence shown here is derived from an EMBL/GenBank/DDBJ whole genome shotgun (WGS) entry which is preliminary data.</text>
</comment>
<feature type="domain" description="Splicing factor cactin central" evidence="6">
    <location>
        <begin position="135"/>
        <end position="318"/>
    </location>
</feature>
<evidence type="ECO:0000259" key="5">
    <source>
        <dbReference type="Pfam" id="PF09732"/>
    </source>
</evidence>
<accession>A0A7L0J9C3</accession>
<feature type="compositionally biased region" description="Basic and acidic residues" evidence="4">
    <location>
        <begin position="26"/>
        <end position="43"/>
    </location>
</feature>
<dbReference type="InterPro" id="IPR018816">
    <property type="entry name" value="Cactin_central"/>
</dbReference>
<dbReference type="Proteomes" id="UP000520962">
    <property type="component" value="Unassembled WGS sequence"/>
</dbReference>
<dbReference type="GO" id="GO:0045292">
    <property type="term" value="P:mRNA cis splicing, via spliceosome"/>
    <property type="evidence" value="ECO:0007669"/>
    <property type="project" value="TreeGrafter"/>
</dbReference>
<keyword evidence="3" id="KW-0175">Coiled coil</keyword>
<reference evidence="7 8" key="1">
    <citation type="submission" date="2019-09" db="EMBL/GenBank/DDBJ databases">
        <title>Bird 10,000 Genomes (B10K) Project - Family phase.</title>
        <authorList>
            <person name="Zhang G."/>
        </authorList>
    </citation>
    <scope>NUCLEOTIDE SEQUENCE [LARGE SCALE GENOMIC DNA]</scope>
    <source>
        <strain evidence="7">B10K-DU-007-02</strain>
        <tissue evidence="7">Mixed tissue sample</tissue>
    </source>
</reference>
<dbReference type="EMBL" id="VXAH01000409">
    <property type="protein sequence ID" value="NXK41135.1"/>
    <property type="molecule type" value="Genomic_DNA"/>
</dbReference>
<dbReference type="Pfam" id="PF09732">
    <property type="entry name" value="CactinC_cactus"/>
    <property type="match status" value="1"/>
</dbReference>
<proteinExistence type="inferred from homology"/>
<name>A0A7L0J9C3_PIPCL</name>
<dbReference type="Pfam" id="PF10312">
    <property type="entry name" value="Cactin_mid"/>
    <property type="match status" value="1"/>
</dbReference>
<comment type="similarity">
    <text evidence="1">Belongs to the CACTIN family.</text>
</comment>
<feature type="non-terminal residue" evidence="7">
    <location>
        <position position="1"/>
    </location>
</feature>
<evidence type="ECO:0000256" key="3">
    <source>
        <dbReference type="SAM" id="Coils"/>
    </source>
</evidence>
<keyword evidence="8" id="KW-1185">Reference proteome</keyword>
<evidence type="ECO:0000256" key="2">
    <source>
        <dbReference type="ARBA" id="ARBA00034534"/>
    </source>
</evidence>
<evidence type="ECO:0000256" key="1">
    <source>
        <dbReference type="ARBA" id="ARBA00006895"/>
    </source>
</evidence>
<feature type="region of interest" description="Disordered" evidence="4">
    <location>
        <begin position="22"/>
        <end position="48"/>
    </location>
</feature>
<evidence type="ECO:0000259" key="6">
    <source>
        <dbReference type="Pfam" id="PF10312"/>
    </source>
</evidence>
<sequence length="600" mass="69406">QTLSLQERLRLREEKKKQAALLKALETPEEKRARRLAKKEAKERKKREKMGWGEEYMGYTNTDNPFGDNNLLGTFIWSKALEKKGISHLDEKDLKERNKRIQEDNRLELQKVKQLRLEREREKAMREQELEMLQREKEAEHFKTWEEQEDNFHLQQAKLRSKIRIRDGRAKPIDLLAKYISAEDDDLAVEMHEPYTFLNGLTVSDMEDLVEDIQVYMELEQGKNVDFWRDMTIITEDEIAKLRKLEASGKGGPGERRDGVNASVSSDVQSVFKGKTYNQLQALYQGIESKIRAGGPNLDIGYWESLLQQLKAYMARARWLVPRRGAGLHTFSNGDVCSEVSKREPSWGLFSPKPSKPSRSVPTVMGVTALGCGAGLAEGFPPEQRVLWAGQEQGGQHVHPCVQLCIPVSSTCCSIPPCAQCVSHGTAGSHVHLSSSIGDASESTDDIFFRKAKEGMGADEAQFSVEMPLTGKAYLWADKYRPRKPRFFNRVHTGFEWNKYNQTHYDFDNPPPKIVQGYKFNIFYPDLIDKRSTPEYFLEACQDNKDFAILRFHAGPPYEDIAFKIVNREWEYSHRHGFRCQFANGIFQLWFHFKRYRYRR</sequence>
<dbReference type="GO" id="GO:0005737">
    <property type="term" value="C:cytoplasm"/>
    <property type="evidence" value="ECO:0007669"/>
    <property type="project" value="TreeGrafter"/>
</dbReference>
<gene>
    <name evidence="7" type="primary">Cactin</name>
    <name evidence="7" type="ORF">PIPCHL_R05383</name>
</gene>
<dbReference type="SMART" id="SM01050">
    <property type="entry name" value="CactinC_cactus"/>
    <property type="match status" value="1"/>
</dbReference>
<evidence type="ECO:0000256" key="4">
    <source>
        <dbReference type="SAM" id="MobiDB-lite"/>
    </source>
</evidence>
<feature type="domain" description="Splicing factor Cactin C-terminal" evidence="5">
    <location>
        <begin position="476"/>
        <end position="600"/>
    </location>
</feature>
<protein>
    <recommendedName>
        <fullName evidence="2">Splicing factor Cactin</fullName>
    </recommendedName>
</protein>
<dbReference type="AlphaFoldDB" id="A0A7L0J9C3"/>
<dbReference type="GO" id="GO:0005681">
    <property type="term" value="C:spliceosomal complex"/>
    <property type="evidence" value="ECO:0007669"/>
    <property type="project" value="TreeGrafter"/>
</dbReference>
<feature type="coiled-coil region" evidence="3">
    <location>
        <begin position="98"/>
        <end position="136"/>
    </location>
</feature>
<evidence type="ECO:0000313" key="8">
    <source>
        <dbReference type="Proteomes" id="UP000520962"/>
    </source>
</evidence>
<dbReference type="PANTHER" id="PTHR21737">
    <property type="entry name" value="POLYGLUTAMINE BINDING PROTEIN 1/MARVEL MEMBRANE-ASSOCIATING DOMAIN CONTAINING 3"/>
    <property type="match status" value="1"/>
</dbReference>
<dbReference type="PANTHER" id="PTHR21737:SF6">
    <property type="entry name" value="SPLICING FACTOR CACTIN"/>
    <property type="match status" value="1"/>
</dbReference>
<organism evidence="7 8">
    <name type="scientific">Piprites chloris</name>
    <name type="common">Wing-barred manakin</name>
    <dbReference type="NCBI Taxonomy" id="114369"/>
    <lineage>
        <taxon>Eukaryota</taxon>
        <taxon>Metazoa</taxon>
        <taxon>Chordata</taxon>
        <taxon>Craniata</taxon>
        <taxon>Vertebrata</taxon>
        <taxon>Euteleostomi</taxon>
        <taxon>Archelosauria</taxon>
        <taxon>Archosauria</taxon>
        <taxon>Dinosauria</taxon>
        <taxon>Saurischia</taxon>
        <taxon>Theropoda</taxon>
        <taxon>Coelurosauria</taxon>
        <taxon>Aves</taxon>
        <taxon>Neognathae</taxon>
        <taxon>Neoaves</taxon>
        <taxon>Telluraves</taxon>
        <taxon>Australaves</taxon>
        <taxon>Passeriformes</taxon>
        <taxon>Pipridae</taxon>
        <taxon>Piprites</taxon>
    </lineage>
</organism>
<feature type="non-terminal residue" evidence="7">
    <location>
        <position position="600"/>
    </location>
</feature>